<evidence type="ECO:0000256" key="6">
    <source>
        <dbReference type="ARBA" id="ARBA00022989"/>
    </source>
</evidence>
<evidence type="ECO:0000256" key="2">
    <source>
        <dbReference type="ARBA" id="ARBA00022448"/>
    </source>
</evidence>
<feature type="transmembrane region" description="Helical" evidence="9">
    <location>
        <begin position="187"/>
        <end position="210"/>
    </location>
</feature>
<evidence type="ECO:0000256" key="8">
    <source>
        <dbReference type="ARBA" id="ARBA00037998"/>
    </source>
</evidence>
<comment type="caution">
    <text evidence="10">The sequence shown here is derived from an EMBL/GenBank/DDBJ whole genome shotgun (WGS) entry which is preliminary data.</text>
</comment>
<feature type="transmembrane region" description="Helical" evidence="9">
    <location>
        <begin position="139"/>
        <end position="166"/>
    </location>
</feature>
<keyword evidence="4 9" id="KW-0812">Transmembrane</keyword>
<keyword evidence="6 9" id="KW-1133">Transmembrane helix</keyword>
<dbReference type="GO" id="GO:0005886">
    <property type="term" value="C:plasma membrane"/>
    <property type="evidence" value="ECO:0007669"/>
    <property type="project" value="UniProtKB-SubCell"/>
</dbReference>
<gene>
    <name evidence="10" type="ORF">GR212_33965</name>
</gene>
<evidence type="ECO:0000256" key="3">
    <source>
        <dbReference type="ARBA" id="ARBA00022475"/>
    </source>
</evidence>
<dbReference type="Pfam" id="PF02653">
    <property type="entry name" value="BPD_transp_2"/>
    <property type="match status" value="1"/>
</dbReference>
<dbReference type="GO" id="GO:0006865">
    <property type="term" value="P:amino acid transport"/>
    <property type="evidence" value="ECO:0007669"/>
    <property type="project" value="UniProtKB-KW"/>
</dbReference>
<evidence type="ECO:0000313" key="10">
    <source>
        <dbReference type="EMBL" id="NEI74554.1"/>
    </source>
</evidence>
<dbReference type="Proteomes" id="UP000483035">
    <property type="component" value="Unassembled WGS sequence"/>
</dbReference>
<evidence type="ECO:0000256" key="9">
    <source>
        <dbReference type="SAM" id="Phobius"/>
    </source>
</evidence>
<proteinExistence type="inferred from homology"/>
<organism evidence="10 11">
    <name type="scientific">Rhizobium lusitanum</name>
    <dbReference type="NCBI Taxonomy" id="293958"/>
    <lineage>
        <taxon>Bacteria</taxon>
        <taxon>Pseudomonadati</taxon>
        <taxon>Pseudomonadota</taxon>
        <taxon>Alphaproteobacteria</taxon>
        <taxon>Hyphomicrobiales</taxon>
        <taxon>Rhizobiaceae</taxon>
        <taxon>Rhizobium/Agrobacterium group</taxon>
        <taxon>Rhizobium</taxon>
    </lineage>
</organism>
<feature type="transmembrane region" description="Helical" evidence="9">
    <location>
        <begin position="281"/>
        <end position="299"/>
    </location>
</feature>
<keyword evidence="2" id="KW-0813">Transport</keyword>
<evidence type="ECO:0000256" key="4">
    <source>
        <dbReference type="ARBA" id="ARBA00022692"/>
    </source>
</evidence>
<comment type="subcellular location">
    <subcellularLocation>
        <location evidence="1">Cell membrane</location>
        <topology evidence="1">Multi-pass membrane protein</topology>
    </subcellularLocation>
</comment>
<dbReference type="GO" id="GO:0022857">
    <property type="term" value="F:transmembrane transporter activity"/>
    <property type="evidence" value="ECO:0007669"/>
    <property type="project" value="InterPro"/>
</dbReference>
<dbReference type="EMBL" id="WUEY01000033">
    <property type="protein sequence ID" value="NEI74554.1"/>
    <property type="molecule type" value="Genomic_DNA"/>
</dbReference>
<keyword evidence="7 9" id="KW-0472">Membrane</keyword>
<dbReference type="CDD" id="cd06582">
    <property type="entry name" value="TM_PBP1_LivH_like"/>
    <property type="match status" value="1"/>
</dbReference>
<dbReference type="AlphaFoldDB" id="A0A6L9UFY7"/>
<feature type="transmembrane region" description="Helical" evidence="9">
    <location>
        <begin position="59"/>
        <end position="82"/>
    </location>
</feature>
<protein>
    <submittedName>
        <fullName evidence="10">Branched-chain amino acid ABC transporter permease</fullName>
    </submittedName>
</protein>
<evidence type="ECO:0000256" key="1">
    <source>
        <dbReference type="ARBA" id="ARBA00004651"/>
    </source>
</evidence>
<keyword evidence="3" id="KW-1003">Cell membrane</keyword>
<dbReference type="RefSeq" id="WP_163993935.1">
    <property type="nucleotide sequence ID" value="NZ_WUEY01000033.1"/>
</dbReference>
<reference evidence="10 11" key="1">
    <citation type="submission" date="2019-12" db="EMBL/GenBank/DDBJ databases">
        <title>Rhizobium genotypes associated with high levels of biological nitrogen fixation by grain legumes in a temperate-maritime cropping system.</title>
        <authorList>
            <person name="Maluk M."/>
            <person name="Francesc Ferrando Molina F."/>
            <person name="Lopez Del Egido L."/>
            <person name="Lafos M."/>
            <person name="Langarica-Fuentes A."/>
            <person name="Gebre Yohannes G."/>
            <person name="Young M.W."/>
            <person name="Martin P."/>
            <person name="Gantlett R."/>
            <person name="Kenicer G."/>
            <person name="Hawes C."/>
            <person name="Begg G.S."/>
            <person name="Quilliam R.S."/>
            <person name="Squire G.R."/>
            <person name="Poole P.S."/>
            <person name="Young P.W."/>
            <person name="Iannetta P.M."/>
            <person name="James E.K."/>
        </authorList>
    </citation>
    <scope>NUCLEOTIDE SEQUENCE [LARGE SCALE GENOMIC DNA]</scope>
    <source>
        <strain evidence="10 11">JHI1118</strain>
    </source>
</reference>
<feature type="transmembrane region" description="Helical" evidence="9">
    <location>
        <begin position="94"/>
        <end position="119"/>
    </location>
</feature>
<accession>A0A6L9UFY7</accession>
<sequence length="309" mass="32313">MDAFLVTVLNGLVYGLLVFMVSAGLTLVFGMMGVLNFAHASFYMLGAYAAFLASRYVGFWMGLLVAALFVAVVGLGTERLLLRRVRAFGHTQELLLTFGLFFVIGEVVKLFFGPTPVAYTIPDQLRFTAFSIGQAEFPFFRVLMGATALLMFVGIYAVLSLTRIGLIVRAAVEKPAMVSALGHNVPLVFSGLFAVGAGLAGLAGAVAGIYYPTSPAMAQELGTIIFVVVVIGGLGSLNGALAASLLIGVMTSFAVGVESTFGDLFHAVGLSGISGLDDVELSSVAGVLPYALMLLVLLCRPAGFAGNRD</sequence>
<keyword evidence="5" id="KW-0029">Amino-acid transport</keyword>
<feature type="transmembrane region" description="Helical" evidence="9">
    <location>
        <begin position="12"/>
        <end position="30"/>
    </location>
</feature>
<evidence type="ECO:0000256" key="7">
    <source>
        <dbReference type="ARBA" id="ARBA00023136"/>
    </source>
</evidence>
<dbReference type="InterPro" id="IPR052157">
    <property type="entry name" value="BCAA_transport_permease"/>
</dbReference>
<evidence type="ECO:0000313" key="11">
    <source>
        <dbReference type="Proteomes" id="UP000483035"/>
    </source>
</evidence>
<comment type="similarity">
    <text evidence="8">Belongs to the binding-protein-dependent transport system permease family. LivHM subfamily.</text>
</comment>
<dbReference type="PANTHER" id="PTHR11795">
    <property type="entry name" value="BRANCHED-CHAIN AMINO ACID TRANSPORT SYSTEM PERMEASE PROTEIN LIVH"/>
    <property type="match status" value="1"/>
</dbReference>
<evidence type="ECO:0000256" key="5">
    <source>
        <dbReference type="ARBA" id="ARBA00022970"/>
    </source>
</evidence>
<name>A0A6L9UFY7_9HYPH</name>
<dbReference type="InterPro" id="IPR001851">
    <property type="entry name" value="ABC_transp_permease"/>
</dbReference>
<dbReference type="PANTHER" id="PTHR11795:SF442">
    <property type="entry name" value="ABC TRANSPORTER ATP-BINDING PROTEIN"/>
    <property type="match status" value="1"/>
</dbReference>